<protein>
    <recommendedName>
        <fullName evidence="1">Histidine N-acetyltransferase C-terminal domain-containing protein</fullName>
    </recommendedName>
</protein>
<evidence type="ECO:0000259" key="1">
    <source>
        <dbReference type="Pfam" id="PF24066"/>
    </source>
</evidence>
<sequence length="276" mass="31731">MDKPLCIEFKKILQVGFTLITTVDDGRSVVTRAVRVSKEYACKGIARIMLNWMDIELHLCRPEVIWHKLTGDITYSPLLQLINQGTYNKISEQDFRFYDTHKRILEIKYNVIRNENPSLKAEYIDVTLLGQVLISTDHKQYLFPEDEIVVEYVPYRLFKSNAPLIVSKRTTVVVSDLNCPQRTLLSISNFWHAPVGMIFAFNVYGCLSENIKKHLILHFAKFLCSPISECKSLRGMSSKGTSWTFLDSAVEKFGFKRAERDGTGLVIAKRRITSKL</sequence>
<accession>A0A6J8F4S4</accession>
<organism evidence="2 3">
    <name type="scientific">Mytilus coruscus</name>
    <name type="common">Sea mussel</name>
    <dbReference type="NCBI Taxonomy" id="42192"/>
    <lineage>
        <taxon>Eukaryota</taxon>
        <taxon>Metazoa</taxon>
        <taxon>Spiralia</taxon>
        <taxon>Lophotrochozoa</taxon>
        <taxon>Mollusca</taxon>
        <taxon>Bivalvia</taxon>
        <taxon>Autobranchia</taxon>
        <taxon>Pteriomorphia</taxon>
        <taxon>Mytilida</taxon>
        <taxon>Mytiloidea</taxon>
        <taxon>Mytilidae</taxon>
        <taxon>Mytilinae</taxon>
        <taxon>Mytilus</taxon>
    </lineage>
</organism>
<dbReference type="EMBL" id="CACVKT020010438">
    <property type="protein sequence ID" value="CAC5426655.1"/>
    <property type="molecule type" value="Genomic_DNA"/>
</dbReference>
<keyword evidence="3" id="KW-1185">Reference proteome</keyword>
<dbReference type="OrthoDB" id="6086192at2759"/>
<evidence type="ECO:0000313" key="3">
    <source>
        <dbReference type="Proteomes" id="UP000507470"/>
    </source>
</evidence>
<dbReference type="Pfam" id="PF24066">
    <property type="entry name" value="Hisat_C"/>
    <property type="match status" value="1"/>
</dbReference>
<dbReference type="Proteomes" id="UP000507470">
    <property type="component" value="Unassembled WGS sequence"/>
</dbReference>
<evidence type="ECO:0000313" key="2">
    <source>
        <dbReference type="EMBL" id="CAC5426655.1"/>
    </source>
</evidence>
<reference evidence="2 3" key="1">
    <citation type="submission" date="2020-06" db="EMBL/GenBank/DDBJ databases">
        <authorList>
            <person name="Li R."/>
            <person name="Bekaert M."/>
        </authorList>
    </citation>
    <scope>NUCLEOTIDE SEQUENCE [LARGE SCALE GENOMIC DNA]</scope>
    <source>
        <strain evidence="3">wild</strain>
    </source>
</reference>
<name>A0A6J8F4S4_MYTCO</name>
<dbReference type="PANTHER" id="PTHR47403:SF6">
    <property type="entry name" value="N-ACETYLTRANSFERASE DOMAIN-CONTAINING PROTEIN"/>
    <property type="match status" value="1"/>
</dbReference>
<proteinExistence type="predicted"/>
<dbReference type="PANTHER" id="PTHR47403">
    <property type="entry name" value="LOC100145250 PROTEIN"/>
    <property type="match status" value="1"/>
</dbReference>
<gene>
    <name evidence="2" type="ORF">MCOR_58343</name>
</gene>
<dbReference type="AlphaFoldDB" id="A0A6J8F4S4"/>
<feature type="domain" description="Histidine N-acetyltransferase C-terminal" evidence="1">
    <location>
        <begin position="129"/>
        <end position="222"/>
    </location>
</feature>
<dbReference type="InterPro" id="IPR056483">
    <property type="entry name" value="Hisat_C"/>
</dbReference>